<proteinExistence type="predicted"/>
<dbReference type="RefSeq" id="WP_364455883.1">
    <property type="nucleotide sequence ID" value="NZ_JBFARM010000009.1"/>
</dbReference>
<feature type="signal peptide" evidence="2">
    <location>
        <begin position="1"/>
        <end position="27"/>
    </location>
</feature>
<accession>A0ABV3HAJ5</accession>
<feature type="region of interest" description="Disordered" evidence="1">
    <location>
        <begin position="100"/>
        <end position="124"/>
    </location>
</feature>
<organism evidence="3 4">
    <name type="scientific">Nonomuraea bangladeshensis</name>
    <dbReference type="NCBI Taxonomy" id="404385"/>
    <lineage>
        <taxon>Bacteria</taxon>
        <taxon>Bacillati</taxon>
        <taxon>Actinomycetota</taxon>
        <taxon>Actinomycetes</taxon>
        <taxon>Streptosporangiales</taxon>
        <taxon>Streptosporangiaceae</taxon>
        <taxon>Nonomuraea</taxon>
    </lineage>
</organism>
<keyword evidence="4" id="KW-1185">Reference proteome</keyword>
<reference evidence="3 4" key="1">
    <citation type="submission" date="2024-06" db="EMBL/GenBank/DDBJ databases">
        <title>The Natural Products Discovery Center: Release of the First 8490 Sequenced Strains for Exploring Actinobacteria Biosynthetic Diversity.</title>
        <authorList>
            <person name="Kalkreuter E."/>
            <person name="Kautsar S.A."/>
            <person name="Yang D."/>
            <person name="Bader C.D."/>
            <person name="Teijaro C.N."/>
            <person name="Fluegel L."/>
            <person name="Davis C.M."/>
            <person name="Simpson J.R."/>
            <person name="Lauterbach L."/>
            <person name="Steele A.D."/>
            <person name="Gui C."/>
            <person name="Meng S."/>
            <person name="Li G."/>
            <person name="Viehrig K."/>
            <person name="Ye F."/>
            <person name="Su P."/>
            <person name="Kiefer A.F."/>
            <person name="Nichols A."/>
            <person name="Cepeda A.J."/>
            <person name="Yan W."/>
            <person name="Fan B."/>
            <person name="Jiang Y."/>
            <person name="Adhikari A."/>
            <person name="Zheng C.-J."/>
            <person name="Schuster L."/>
            <person name="Cowan T.M."/>
            <person name="Smanski M.J."/>
            <person name="Chevrette M.G."/>
            <person name="De Carvalho L.P.S."/>
            <person name="Shen B."/>
        </authorList>
    </citation>
    <scope>NUCLEOTIDE SEQUENCE [LARGE SCALE GENOMIC DNA]</scope>
    <source>
        <strain evidence="3 4">NPDC049574</strain>
    </source>
</reference>
<keyword evidence="2" id="KW-0732">Signal</keyword>
<feature type="compositionally biased region" description="Polar residues" evidence="1">
    <location>
        <begin position="112"/>
        <end position="121"/>
    </location>
</feature>
<evidence type="ECO:0000256" key="1">
    <source>
        <dbReference type="SAM" id="MobiDB-lite"/>
    </source>
</evidence>
<evidence type="ECO:0000256" key="2">
    <source>
        <dbReference type="SAM" id="SignalP"/>
    </source>
</evidence>
<protein>
    <submittedName>
        <fullName evidence="3">Uncharacterized protein</fullName>
    </submittedName>
</protein>
<comment type="caution">
    <text evidence="3">The sequence shown here is derived from an EMBL/GenBank/DDBJ whole genome shotgun (WGS) entry which is preliminary data.</text>
</comment>
<evidence type="ECO:0000313" key="3">
    <source>
        <dbReference type="EMBL" id="MEV4289556.1"/>
    </source>
</evidence>
<feature type="chain" id="PRO_5047104819" evidence="2">
    <location>
        <begin position="28"/>
        <end position="174"/>
    </location>
</feature>
<gene>
    <name evidence="3" type="ORF">AB0K40_28985</name>
</gene>
<dbReference type="EMBL" id="JBFARM010000009">
    <property type="protein sequence ID" value="MEV4289556.1"/>
    <property type="molecule type" value="Genomic_DNA"/>
</dbReference>
<evidence type="ECO:0000313" key="4">
    <source>
        <dbReference type="Proteomes" id="UP001552427"/>
    </source>
</evidence>
<name>A0ABV3HAJ5_9ACTN</name>
<dbReference type="Proteomes" id="UP001552427">
    <property type="component" value="Unassembled WGS sequence"/>
</dbReference>
<sequence length="174" mass="17396">MAFLRRTVLPVALLLSAAVAVPVAAYADTYRTATSTGSGATRAAGAANAEANARAELNRQAAQAGEVCPSVSVSSSLVYTAPDGSAYVYQATASGTCVTQPPQPSYPVPRSATRQAGGSTPSAAVQAGSQAARAAILAAGVSCTGWATTSALVWAAPDSSWYVYDVTISASCTD</sequence>